<dbReference type="Proteomes" id="UP000295662">
    <property type="component" value="Unassembled WGS sequence"/>
</dbReference>
<accession>A0A4R7RLS4</accession>
<dbReference type="EMBL" id="SOCA01000016">
    <property type="protein sequence ID" value="TDU63104.1"/>
    <property type="molecule type" value="Genomic_DNA"/>
</dbReference>
<proteinExistence type="predicted"/>
<dbReference type="AlphaFoldDB" id="A0A4R7RLS4"/>
<dbReference type="Gene3D" id="2.60.120.380">
    <property type="match status" value="2"/>
</dbReference>
<keyword evidence="1" id="KW-0732">Signal</keyword>
<feature type="chain" id="PRO_5020565502" description="Pre-peptidase" evidence="1">
    <location>
        <begin position="19"/>
        <end position="542"/>
    </location>
</feature>
<evidence type="ECO:0000313" key="3">
    <source>
        <dbReference type="Proteomes" id="UP000295662"/>
    </source>
</evidence>
<dbReference type="RefSeq" id="WP_133797483.1">
    <property type="nucleotide sequence ID" value="NZ_SOCA01000016.1"/>
</dbReference>
<keyword evidence="3" id="KW-1185">Reference proteome</keyword>
<name>A0A4R7RLS4_9BACT</name>
<organism evidence="2 3">
    <name type="scientific">Prosthecobacter fusiformis</name>
    <dbReference type="NCBI Taxonomy" id="48464"/>
    <lineage>
        <taxon>Bacteria</taxon>
        <taxon>Pseudomonadati</taxon>
        <taxon>Verrucomicrobiota</taxon>
        <taxon>Verrucomicrobiia</taxon>
        <taxon>Verrucomicrobiales</taxon>
        <taxon>Verrucomicrobiaceae</taxon>
        <taxon>Prosthecobacter</taxon>
    </lineage>
</organism>
<dbReference type="OrthoDB" id="179938at2"/>
<reference evidence="2 3" key="1">
    <citation type="submission" date="2019-03" db="EMBL/GenBank/DDBJ databases">
        <title>Genomic Encyclopedia of Archaeal and Bacterial Type Strains, Phase II (KMG-II): from individual species to whole genera.</title>
        <authorList>
            <person name="Goeker M."/>
        </authorList>
    </citation>
    <scope>NUCLEOTIDE SEQUENCE [LARGE SCALE GENOMIC DNA]</scope>
    <source>
        <strain evidence="2 3">ATCC 25309</strain>
    </source>
</reference>
<protein>
    <recommendedName>
        <fullName evidence="4">Pre-peptidase</fullName>
    </recommendedName>
</protein>
<evidence type="ECO:0000313" key="2">
    <source>
        <dbReference type="EMBL" id="TDU63104.1"/>
    </source>
</evidence>
<evidence type="ECO:0000256" key="1">
    <source>
        <dbReference type="SAM" id="SignalP"/>
    </source>
</evidence>
<comment type="caution">
    <text evidence="2">The sequence shown here is derived from an EMBL/GenBank/DDBJ whole genome shotgun (WGS) entry which is preliminary data.</text>
</comment>
<gene>
    <name evidence="2" type="ORF">EI77_04526</name>
</gene>
<sequence length="542" mass="58559">MKTAPFFLLLSLAPLLHAEPPKLDSLFPAGGQSGTSFTLTTGGKLDDKVSLWTEASGVHFIPTGKKGEWQSTVTARAQSGIHLVYAYNNEGVSEPRPFSIGHFPELAETEPNNEAGKGQVITKLPVCINARLGERGDVDGYSVQLKKGQTLVAIVEAYALGSPVDVMAHILDPEGRRVLTVSDGRNLDPMLAFQAEKDGLFTVQLAGFIHPPAADIKFTGSSNTIYRLHLSTGPVVTQVYPAAIARQGKTEVELLGYNLDPKKAHLTIDASTIRHSGNDTLIDPKNCIQPIQVITTEKPPLLEKEPNNSAPEATPVQSGTVAAGRILDKTDVDRYMLIQKKGEKMQARIKAKQLGLPLDATLKVEGPDGQIIVTSIDQGDQADPTVAWTATAEGAHQLIVEDQFHRGGPNHHYIMEIGLPKPTYSVTLPERKPVILECGKTLGVKMNVKMLNGFKEPLIARASGLPAGVHAPDVEVPVKGGEVVLKLVAASNATPATQPITFQVWTTKEPASQITADYPLMSEDMRGTTLKDRTSWFWLIVR</sequence>
<feature type="signal peptide" evidence="1">
    <location>
        <begin position="1"/>
        <end position="18"/>
    </location>
</feature>
<evidence type="ECO:0008006" key="4">
    <source>
        <dbReference type="Google" id="ProtNLM"/>
    </source>
</evidence>